<dbReference type="GO" id="GO:0003682">
    <property type="term" value="F:chromatin binding"/>
    <property type="evidence" value="ECO:0007669"/>
    <property type="project" value="TreeGrafter"/>
</dbReference>
<feature type="domain" description="Amine oxidase" evidence="2">
    <location>
        <begin position="45"/>
        <end position="507"/>
    </location>
</feature>
<gene>
    <name evidence="3" type="ORF">HETSPECPRED_000192</name>
</gene>
<reference evidence="3" key="1">
    <citation type="submission" date="2021-03" db="EMBL/GenBank/DDBJ databases">
        <authorList>
            <person name="Tagirdzhanova G."/>
        </authorList>
    </citation>
    <scope>NUCLEOTIDE SEQUENCE</scope>
</reference>
<keyword evidence="4" id="KW-1185">Reference proteome</keyword>
<dbReference type="SUPFAM" id="SSF54373">
    <property type="entry name" value="FAD-linked reductases, C-terminal domain"/>
    <property type="match status" value="1"/>
</dbReference>
<sequence length="546" mass="60248">MSRVQQDLSISPHNGSALNHLESAMLRRVLPRGRVPHVCVVGAGMAGLRCADILAMRGFRVTILEARDRIGGRVHQSSALGHLADLGPNWIHGTDHNPILDLAKETTTTTFHPNGDTILVYDESGKLLEGQKAAEHSELVWGIIGNAFKYSNQESASIPQDRSLMDYFHTSLEEKKLAEDSSALVLQMARIWGDFIGDPIEKQSLKYLWLEECIDGENLFVASTYKAILDRIARAVLEKAEIHTSTKVTKIVSNTKLQSDHPLSIAISTDTNDAPFLYDEVIVTVPLGFLKRNLSSFSPPLPDHLVNAISHIPYGRLEKVYVNFPRAYWTDGQSATANNSFFTHFLQPTDARTQNPHEFVSLAALPNGCAQPTILFYMHGACAEHVTSLINNLSPSSPEYYTRLNDFFSPYYSLLPNFNPSSPDCTPKAFLATNWQNDEFAGYGSYTNFQVSHAAEPVLYDKDIETLRHGAPERHVWLAGEHTAPFVALGTVTGAYWSGEAVAKRVLHAYGMLDAEDEVRDLGREGDEMMDGKGEGTAHGAGLVAL</sequence>
<name>A0A8H3I176_9LECA</name>
<dbReference type="Gene3D" id="3.90.660.10">
    <property type="match status" value="1"/>
</dbReference>
<dbReference type="GO" id="GO:0016491">
    <property type="term" value="F:oxidoreductase activity"/>
    <property type="evidence" value="ECO:0007669"/>
    <property type="project" value="InterPro"/>
</dbReference>
<dbReference type="PANTHER" id="PTHR10742:SF414">
    <property type="entry name" value="CONTAINING AMINE OXIDASE, PUTATIVE (AFU_ORTHOLOGUE AFUA_3G12150)-RELATED"/>
    <property type="match status" value="1"/>
</dbReference>
<organism evidence="3 4">
    <name type="scientific">Heterodermia speciosa</name>
    <dbReference type="NCBI Taxonomy" id="116794"/>
    <lineage>
        <taxon>Eukaryota</taxon>
        <taxon>Fungi</taxon>
        <taxon>Dikarya</taxon>
        <taxon>Ascomycota</taxon>
        <taxon>Pezizomycotina</taxon>
        <taxon>Lecanoromycetes</taxon>
        <taxon>OSLEUM clade</taxon>
        <taxon>Lecanoromycetidae</taxon>
        <taxon>Caliciales</taxon>
        <taxon>Physciaceae</taxon>
        <taxon>Heterodermia</taxon>
    </lineage>
</organism>
<dbReference type="PRINTS" id="PR00419">
    <property type="entry name" value="ADXRDTASE"/>
</dbReference>
<proteinExistence type="predicted"/>
<evidence type="ECO:0000313" key="3">
    <source>
        <dbReference type="EMBL" id="CAF9903280.1"/>
    </source>
</evidence>
<evidence type="ECO:0000259" key="2">
    <source>
        <dbReference type="Pfam" id="PF01593"/>
    </source>
</evidence>
<accession>A0A8H3I176</accession>
<dbReference type="Gene3D" id="3.50.50.60">
    <property type="entry name" value="FAD/NAD(P)-binding domain"/>
    <property type="match status" value="1"/>
</dbReference>
<feature type="compositionally biased region" description="Basic and acidic residues" evidence="1">
    <location>
        <begin position="525"/>
        <end position="536"/>
    </location>
</feature>
<dbReference type="Pfam" id="PF01593">
    <property type="entry name" value="Amino_oxidase"/>
    <property type="match status" value="1"/>
</dbReference>
<evidence type="ECO:0000313" key="4">
    <source>
        <dbReference type="Proteomes" id="UP000664521"/>
    </source>
</evidence>
<comment type="caution">
    <text evidence="3">The sequence shown here is derived from an EMBL/GenBank/DDBJ whole genome shotgun (WGS) entry which is preliminary data.</text>
</comment>
<dbReference type="EMBL" id="CAJPDS010000001">
    <property type="protein sequence ID" value="CAF9903280.1"/>
    <property type="molecule type" value="Genomic_DNA"/>
</dbReference>
<dbReference type="SUPFAM" id="SSF51905">
    <property type="entry name" value="FAD/NAD(P)-binding domain"/>
    <property type="match status" value="1"/>
</dbReference>
<dbReference type="InterPro" id="IPR002937">
    <property type="entry name" value="Amino_oxidase"/>
</dbReference>
<dbReference type="PANTHER" id="PTHR10742">
    <property type="entry name" value="FLAVIN MONOAMINE OXIDASE"/>
    <property type="match status" value="1"/>
</dbReference>
<dbReference type="InterPro" id="IPR050281">
    <property type="entry name" value="Flavin_monoamine_oxidase"/>
</dbReference>
<dbReference type="GO" id="GO:0006338">
    <property type="term" value="P:chromatin remodeling"/>
    <property type="evidence" value="ECO:0007669"/>
    <property type="project" value="TreeGrafter"/>
</dbReference>
<evidence type="ECO:0000256" key="1">
    <source>
        <dbReference type="SAM" id="MobiDB-lite"/>
    </source>
</evidence>
<protein>
    <recommendedName>
        <fullName evidence="2">Amine oxidase domain-containing protein</fullName>
    </recommendedName>
</protein>
<dbReference type="Proteomes" id="UP000664521">
    <property type="component" value="Unassembled WGS sequence"/>
</dbReference>
<dbReference type="OrthoDB" id="5046242at2759"/>
<feature type="region of interest" description="Disordered" evidence="1">
    <location>
        <begin position="525"/>
        <end position="546"/>
    </location>
</feature>
<dbReference type="InterPro" id="IPR036188">
    <property type="entry name" value="FAD/NAD-bd_sf"/>
</dbReference>
<dbReference type="AlphaFoldDB" id="A0A8H3I176"/>
<dbReference type="GO" id="GO:0050660">
    <property type="term" value="F:flavin adenine dinucleotide binding"/>
    <property type="evidence" value="ECO:0007669"/>
    <property type="project" value="TreeGrafter"/>
</dbReference>